<evidence type="ECO:0000313" key="7">
    <source>
        <dbReference type="Proteomes" id="UP000193061"/>
    </source>
</evidence>
<evidence type="ECO:0000259" key="5">
    <source>
        <dbReference type="PROSITE" id="PS50931"/>
    </source>
</evidence>
<dbReference type="PANTHER" id="PTHR30537">
    <property type="entry name" value="HTH-TYPE TRANSCRIPTIONAL REGULATOR"/>
    <property type="match status" value="1"/>
</dbReference>
<dbReference type="GO" id="GO:0006351">
    <property type="term" value="P:DNA-templated transcription"/>
    <property type="evidence" value="ECO:0007669"/>
    <property type="project" value="TreeGrafter"/>
</dbReference>
<evidence type="ECO:0000256" key="1">
    <source>
        <dbReference type="ARBA" id="ARBA00009437"/>
    </source>
</evidence>
<sequence>MNRLPPLNAMNAFARVAQKGSYAEAAKVLNVTPAAVSQQVRRLEQFLETKLLQKYGRGVLLTDDGQILSRAILDGLAHIEQGVAKLTRRAHSKTVSVTTSPSFATHWLLPRISKFQVVHPEISIQLDLTAEARSMERPDFDLAIRYCKFEDLPPGTEPVKTVTLNVLCPGRLLPPKPWTPDVLSHLPWLQELGVSEISGWFRRRGLEHCLPDRVSEMPGNLIIEALKRGDAVAYTVCDWVSEELESGALHELWPEREKGAYYLLTNSTSEDEAISIFLQWLNHEADL</sequence>
<dbReference type="Proteomes" id="UP000193061">
    <property type="component" value="Unassembled WGS sequence"/>
</dbReference>
<proteinExistence type="inferred from homology"/>
<keyword evidence="2" id="KW-0805">Transcription regulation</keyword>
<keyword evidence="4" id="KW-0804">Transcription</keyword>
<dbReference type="PROSITE" id="PS50931">
    <property type="entry name" value="HTH_LYSR"/>
    <property type="match status" value="1"/>
</dbReference>
<dbReference type="EMBL" id="FWFX01000011">
    <property type="protein sequence ID" value="SLN62418.1"/>
    <property type="molecule type" value="Genomic_DNA"/>
</dbReference>
<keyword evidence="3" id="KW-0238">DNA-binding</keyword>
<dbReference type="SUPFAM" id="SSF46785">
    <property type="entry name" value="Winged helix' DNA-binding domain"/>
    <property type="match status" value="1"/>
</dbReference>
<protein>
    <submittedName>
        <fullName evidence="6">Glycine cleavage system transcriptional activator</fullName>
    </submittedName>
</protein>
<dbReference type="Gene3D" id="1.10.10.10">
    <property type="entry name" value="Winged helix-like DNA-binding domain superfamily/Winged helix DNA-binding domain"/>
    <property type="match status" value="1"/>
</dbReference>
<dbReference type="OrthoDB" id="7328368at2"/>
<dbReference type="GO" id="GO:0043565">
    <property type="term" value="F:sequence-specific DNA binding"/>
    <property type="evidence" value="ECO:0007669"/>
    <property type="project" value="TreeGrafter"/>
</dbReference>
<dbReference type="RefSeq" id="WP_085806945.1">
    <property type="nucleotide sequence ID" value="NZ_FWFX01000011.1"/>
</dbReference>
<evidence type="ECO:0000256" key="3">
    <source>
        <dbReference type="ARBA" id="ARBA00023125"/>
    </source>
</evidence>
<dbReference type="InterPro" id="IPR036388">
    <property type="entry name" value="WH-like_DNA-bd_sf"/>
</dbReference>
<comment type="similarity">
    <text evidence="1">Belongs to the LysR transcriptional regulatory family.</text>
</comment>
<reference evidence="6 7" key="1">
    <citation type="submission" date="2017-03" db="EMBL/GenBank/DDBJ databases">
        <authorList>
            <person name="Afonso C.L."/>
            <person name="Miller P.J."/>
            <person name="Scott M.A."/>
            <person name="Spackman E."/>
            <person name="Goraichik I."/>
            <person name="Dimitrov K.M."/>
            <person name="Suarez D.L."/>
            <person name="Swayne D.E."/>
        </authorList>
    </citation>
    <scope>NUCLEOTIDE SEQUENCE [LARGE SCALE GENOMIC DNA]</scope>
    <source>
        <strain evidence="6 7">CECT 7450</strain>
    </source>
</reference>
<dbReference type="InterPro" id="IPR000847">
    <property type="entry name" value="LysR_HTH_N"/>
</dbReference>
<feature type="domain" description="HTH lysR-type" evidence="5">
    <location>
        <begin position="5"/>
        <end position="62"/>
    </location>
</feature>
<evidence type="ECO:0000256" key="2">
    <source>
        <dbReference type="ARBA" id="ARBA00023015"/>
    </source>
</evidence>
<dbReference type="GO" id="GO:0003700">
    <property type="term" value="F:DNA-binding transcription factor activity"/>
    <property type="evidence" value="ECO:0007669"/>
    <property type="project" value="InterPro"/>
</dbReference>
<keyword evidence="7" id="KW-1185">Reference proteome</keyword>
<dbReference type="SUPFAM" id="SSF53850">
    <property type="entry name" value="Periplasmic binding protein-like II"/>
    <property type="match status" value="1"/>
</dbReference>
<dbReference type="Pfam" id="PF03466">
    <property type="entry name" value="LysR_substrate"/>
    <property type="match status" value="1"/>
</dbReference>
<dbReference type="InterPro" id="IPR005119">
    <property type="entry name" value="LysR_subst-bd"/>
</dbReference>
<accession>A0A1X6ZVP1</accession>
<dbReference type="InterPro" id="IPR058163">
    <property type="entry name" value="LysR-type_TF_proteobact-type"/>
</dbReference>
<dbReference type="InterPro" id="IPR036390">
    <property type="entry name" value="WH_DNA-bd_sf"/>
</dbReference>
<organism evidence="6 7">
    <name type="scientific">Roseovarius albus</name>
    <dbReference type="NCBI Taxonomy" id="1247867"/>
    <lineage>
        <taxon>Bacteria</taxon>
        <taxon>Pseudomonadati</taxon>
        <taxon>Pseudomonadota</taxon>
        <taxon>Alphaproteobacteria</taxon>
        <taxon>Rhodobacterales</taxon>
        <taxon>Roseobacteraceae</taxon>
        <taxon>Roseovarius</taxon>
    </lineage>
</organism>
<gene>
    <name evidence="6" type="primary">gcvA_21</name>
    <name evidence="6" type="ORF">ROA7450_03269</name>
</gene>
<dbReference type="Gene3D" id="3.40.190.10">
    <property type="entry name" value="Periplasmic binding protein-like II"/>
    <property type="match status" value="2"/>
</dbReference>
<name>A0A1X6ZVP1_9RHOB</name>
<evidence type="ECO:0000313" key="6">
    <source>
        <dbReference type="EMBL" id="SLN62418.1"/>
    </source>
</evidence>
<dbReference type="Pfam" id="PF00126">
    <property type="entry name" value="HTH_1"/>
    <property type="match status" value="1"/>
</dbReference>
<dbReference type="AlphaFoldDB" id="A0A1X6ZVP1"/>
<dbReference type="PANTHER" id="PTHR30537:SF26">
    <property type="entry name" value="GLYCINE CLEAVAGE SYSTEM TRANSCRIPTIONAL ACTIVATOR"/>
    <property type="match status" value="1"/>
</dbReference>
<evidence type="ECO:0000256" key="4">
    <source>
        <dbReference type="ARBA" id="ARBA00023163"/>
    </source>
</evidence>